<keyword evidence="3" id="KW-1185">Reference proteome</keyword>
<evidence type="ECO:0000313" key="3">
    <source>
        <dbReference type="Proteomes" id="UP001054945"/>
    </source>
</evidence>
<keyword evidence="1" id="KW-0732">Signal</keyword>
<reference evidence="2 3" key="1">
    <citation type="submission" date="2021-06" db="EMBL/GenBank/DDBJ databases">
        <title>Caerostris extrusa draft genome.</title>
        <authorList>
            <person name="Kono N."/>
            <person name="Arakawa K."/>
        </authorList>
    </citation>
    <scope>NUCLEOTIDE SEQUENCE [LARGE SCALE GENOMIC DNA]</scope>
</reference>
<name>A0AAV4NH42_CAEEX</name>
<dbReference type="Proteomes" id="UP001054945">
    <property type="component" value="Unassembled WGS sequence"/>
</dbReference>
<organism evidence="2 3">
    <name type="scientific">Caerostris extrusa</name>
    <name type="common">Bark spider</name>
    <name type="synonym">Caerostris bankana</name>
    <dbReference type="NCBI Taxonomy" id="172846"/>
    <lineage>
        <taxon>Eukaryota</taxon>
        <taxon>Metazoa</taxon>
        <taxon>Ecdysozoa</taxon>
        <taxon>Arthropoda</taxon>
        <taxon>Chelicerata</taxon>
        <taxon>Arachnida</taxon>
        <taxon>Araneae</taxon>
        <taxon>Araneomorphae</taxon>
        <taxon>Entelegynae</taxon>
        <taxon>Araneoidea</taxon>
        <taxon>Araneidae</taxon>
        <taxon>Caerostris</taxon>
    </lineage>
</organism>
<evidence type="ECO:0000313" key="2">
    <source>
        <dbReference type="EMBL" id="GIX83640.1"/>
    </source>
</evidence>
<evidence type="ECO:0000256" key="1">
    <source>
        <dbReference type="SAM" id="SignalP"/>
    </source>
</evidence>
<accession>A0AAV4NH42</accession>
<gene>
    <name evidence="2" type="ORF">CEXT_464341</name>
</gene>
<proteinExistence type="predicted"/>
<feature type="chain" id="PRO_5043988557" evidence="1">
    <location>
        <begin position="22"/>
        <end position="78"/>
    </location>
</feature>
<protein>
    <submittedName>
        <fullName evidence="2">Uncharacterized protein</fullName>
    </submittedName>
</protein>
<comment type="caution">
    <text evidence="2">The sequence shown here is derived from an EMBL/GenBank/DDBJ whole genome shotgun (WGS) entry which is preliminary data.</text>
</comment>
<dbReference type="AlphaFoldDB" id="A0AAV4NH42"/>
<dbReference type="EMBL" id="BPLR01020890">
    <property type="protein sequence ID" value="GIX83640.1"/>
    <property type="molecule type" value="Genomic_DNA"/>
</dbReference>
<sequence>MPSFCLLVDILLICEGSLSNAREGINENVGPVDNRRREFPCRWVKDRMKKAKFPLEKIRVGHIQAALLFTKHIIDGVR</sequence>
<feature type="signal peptide" evidence="1">
    <location>
        <begin position="1"/>
        <end position="21"/>
    </location>
</feature>